<feature type="transmembrane region" description="Helical" evidence="6">
    <location>
        <begin position="69"/>
        <end position="95"/>
    </location>
</feature>
<feature type="transmembrane region" description="Helical" evidence="6">
    <location>
        <begin position="423"/>
        <end position="443"/>
    </location>
</feature>
<evidence type="ECO:0000256" key="5">
    <source>
        <dbReference type="ARBA" id="ARBA00023136"/>
    </source>
</evidence>
<dbReference type="Proteomes" id="UP001458880">
    <property type="component" value="Unassembled WGS sequence"/>
</dbReference>
<keyword evidence="4 6" id="KW-1133">Transmembrane helix</keyword>
<keyword evidence="3 6" id="KW-0812">Transmembrane</keyword>
<feature type="transmembrane region" description="Helical" evidence="6">
    <location>
        <begin position="505"/>
        <end position="525"/>
    </location>
</feature>
<keyword evidence="8" id="KW-1185">Reference proteome</keyword>
<feature type="transmembrane region" description="Helical" evidence="6">
    <location>
        <begin position="375"/>
        <end position="398"/>
    </location>
</feature>
<comment type="similarity">
    <text evidence="2">Belongs to the SLC13A/DASS transporter (TC 2.A.47) family. NADC subfamily.</text>
</comment>
<evidence type="ECO:0000256" key="4">
    <source>
        <dbReference type="ARBA" id="ARBA00022989"/>
    </source>
</evidence>
<dbReference type="AlphaFoldDB" id="A0AAW1KHI4"/>
<dbReference type="EMBL" id="JASPKY010000241">
    <property type="protein sequence ID" value="KAK9717408.1"/>
    <property type="molecule type" value="Genomic_DNA"/>
</dbReference>
<organism evidence="7 8">
    <name type="scientific">Popillia japonica</name>
    <name type="common">Japanese beetle</name>
    <dbReference type="NCBI Taxonomy" id="7064"/>
    <lineage>
        <taxon>Eukaryota</taxon>
        <taxon>Metazoa</taxon>
        <taxon>Ecdysozoa</taxon>
        <taxon>Arthropoda</taxon>
        <taxon>Hexapoda</taxon>
        <taxon>Insecta</taxon>
        <taxon>Pterygota</taxon>
        <taxon>Neoptera</taxon>
        <taxon>Endopterygota</taxon>
        <taxon>Coleoptera</taxon>
        <taxon>Polyphaga</taxon>
        <taxon>Scarabaeiformia</taxon>
        <taxon>Scarabaeidae</taxon>
        <taxon>Rutelinae</taxon>
        <taxon>Popillia</taxon>
    </lineage>
</organism>
<dbReference type="Pfam" id="PF00939">
    <property type="entry name" value="Na_sulph_symp"/>
    <property type="match status" value="1"/>
</dbReference>
<feature type="transmembrane region" description="Helical" evidence="6">
    <location>
        <begin position="116"/>
        <end position="135"/>
    </location>
</feature>
<dbReference type="PANTHER" id="PTHR10283">
    <property type="entry name" value="SOLUTE CARRIER FAMILY 13 MEMBER"/>
    <property type="match status" value="1"/>
</dbReference>
<feature type="transmembrane region" description="Helical" evidence="6">
    <location>
        <begin position="227"/>
        <end position="250"/>
    </location>
</feature>
<name>A0AAW1KHI4_POPJA</name>
<evidence type="ECO:0000256" key="3">
    <source>
        <dbReference type="ARBA" id="ARBA00022692"/>
    </source>
</evidence>
<dbReference type="PANTHER" id="PTHR10283:SF82">
    <property type="entry name" value="SOLUTE CARRIER FAMILY 13 MEMBER 2"/>
    <property type="match status" value="1"/>
</dbReference>
<dbReference type="CDD" id="cd01115">
    <property type="entry name" value="SLC13_permease"/>
    <property type="match status" value="1"/>
</dbReference>
<feature type="transmembrane region" description="Helical" evidence="6">
    <location>
        <begin position="155"/>
        <end position="180"/>
    </location>
</feature>
<proteinExistence type="inferred from homology"/>
<protein>
    <submittedName>
        <fullName evidence="7">Sodium:sulfate symporter transmembrane region</fullName>
    </submittedName>
</protein>
<feature type="transmembrane region" description="Helical" evidence="6">
    <location>
        <begin position="545"/>
        <end position="564"/>
    </location>
</feature>
<keyword evidence="5 6" id="KW-0472">Membrane</keyword>
<reference evidence="7 8" key="1">
    <citation type="journal article" date="2024" name="BMC Genomics">
        <title>De novo assembly and annotation of Popillia japonica's genome with initial clues to its potential as an invasive pest.</title>
        <authorList>
            <person name="Cucini C."/>
            <person name="Boschi S."/>
            <person name="Funari R."/>
            <person name="Cardaioli E."/>
            <person name="Iannotti N."/>
            <person name="Marturano G."/>
            <person name="Paoli F."/>
            <person name="Bruttini M."/>
            <person name="Carapelli A."/>
            <person name="Frati F."/>
            <person name="Nardi F."/>
        </authorList>
    </citation>
    <scope>NUCLEOTIDE SEQUENCE [LARGE SCALE GENOMIC DNA]</scope>
    <source>
        <strain evidence="7">DMR45628</strain>
    </source>
</reference>
<feature type="transmembrane region" description="Helical" evidence="6">
    <location>
        <begin position="335"/>
        <end position="355"/>
    </location>
</feature>
<dbReference type="GO" id="GO:0015141">
    <property type="term" value="F:succinate transmembrane transporter activity"/>
    <property type="evidence" value="ECO:0007669"/>
    <property type="project" value="TreeGrafter"/>
</dbReference>
<dbReference type="GO" id="GO:0005886">
    <property type="term" value="C:plasma membrane"/>
    <property type="evidence" value="ECO:0007669"/>
    <property type="project" value="TreeGrafter"/>
</dbReference>
<evidence type="ECO:0000313" key="7">
    <source>
        <dbReference type="EMBL" id="KAK9717408.1"/>
    </source>
</evidence>
<accession>A0AAW1KHI4</accession>
<dbReference type="GO" id="GO:0015137">
    <property type="term" value="F:citrate transmembrane transporter activity"/>
    <property type="evidence" value="ECO:0007669"/>
    <property type="project" value="TreeGrafter"/>
</dbReference>
<gene>
    <name evidence="7" type="ORF">QE152_g23745</name>
</gene>
<evidence type="ECO:0000256" key="1">
    <source>
        <dbReference type="ARBA" id="ARBA00004141"/>
    </source>
</evidence>
<evidence type="ECO:0000313" key="8">
    <source>
        <dbReference type="Proteomes" id="UP001458880"/>
    </source>
</evidence>
<feature type="transmembrane region" description="Helical" evidence="6">
    <location>
        <begin position="463"/>
        <end position="493"/>
    </location>
</feature>
<sequence>MRRIVNKPIKNADSRFVKMQPLGDNMVSLNQIVRFLKTYWRTLFVITYPLILLPVFMDNNIPALRCLYVVLLMAGYWVTEALPLPVTALIPMVLFPLMGILDSDKTSLCYLKETNMMFVGGLIIAIAVEYCNLHRRVALYVILTVGCSPRKLNFGLVGVSMFVSMWISNTAAIAMMCPIIDATLKELESQGIGSFFEPLPAIEDGDVKDPPAKAAKDEGRRPTKTTICYFLGAAYAASIGGMGCIVGSGTNLTFKGIYETKFPDGPGVEFAAWMFLNVPIMLITMFLTWLWLQILFMGLFRPKSADAQAVKLGKQGEIVAAKLIRQKLEEMGPMSFHEGAVGCMFILAVFLWFFRKPQFIPGWAEMITDTKVKDATAALIVVMLLFIIPANPNFIYFFSKDESKRPTVASPPLITWKVAQQKLPWGLIFLLGGGFALAEGSSNSGMSKLIAVHLGGLAQLPKFSVMLLASVFASILTEFSSNVAVANVILPVLAEISINARWHPMYLMMPAALACSHAFCLPVGTPPNAIAAAPCNMPTKEMVKAGLGVSIIAMVILLAIFPWLGEPIFGLSEFPVWAGGMRALEHSFLPADLVFGRLENKLRKIEVILNAEYIEIYKEVGTVKNLGIDWTIKDFKALDGSLKRLKETTTYRIVLKF</sequence>
<comment type="subcellular location">
    <subcellularLocation>
        <location evidence="1">Membrane</location>
        <topology evidence="1">Multi-pass membrane protein</topology>
    </subcellularLocation>
</comment>
<comment type="caution">
    <text evidence="7">The sequence shown here is derived from an EMBL/GenBank/DDBJ whole genome shotgun (WGS) entry which is preliminary data.</text>
</comment>
<evidence type="ECO:0000256" key="2">
    <source>
        <dbReference type="ARBA" id="ARBA00006772"/>
    </source>
</evidence>
<dbReference type="InterPro" id="IPR001898">
    <property type="entry name" value="SLC13A/DASS"/>
</dbReference>
<feature type="transmembrane region" description="Helical" evidence="6">
    <location>
        <begin position="270"/>
        <end position="292"/>
    </location>
</feature>
<feature type="transmembrane region" description="Helical" evidence="6">
    <location>
        <begin position="38"/>
        <end position="57"/>
    </location>
</feature>
<evidence type="ECO:0000256" key="6">
    <source>
        <dbReference type="SAM" id="Phobius"/>
    </source>
</evidence>